<evidence type="ECO:0000313" key="6">
    <source>
        <dbReference type="Proteomes" id="UP001589609"/>
    </source>
</evidence>
<dbReference type="RefSeq" id="WP_379948777.1">
    <property type="nucleotide sequence ID" value="NZ_JBHMAF010000034.1"/>
</dbReference>
<comment type="caution">
    <text evidence="5">The sequence shown here is derived from an EMBL/GenBank/DDBJ whole genome shotgun (WGS) entry which is preliminary data.</text>
</comment>
<dbReference type="InterPro" id="IPR022138">
    <property type="entry name" value="DUF3670"/>
</dbReference>
<feature type="domain" description="Helicase C-terminal" evidence="4">
    <location>
        <begin position="755"/>
        <end position="909"/>
    </location>
</feature>
<dbReference type="SMART" id="SM00487">
    <property type="entry name" value="DEXDc"/>
    <property type="match status" value="1"/>
</dbReference>
<dbReference type="CDD" id="cd18793">
    <property type="entry name" value="SF2_C_SNF"/>
    <property type="match status" value="1"/>
</dbReference>
<feature type="coiled-coil region" evidence="2">
    <location>
        <begin position="376"/>
        <end position="411"/>
    </location>
</feature>
<keyword evidence="2" id="KW-0175">Coiled coil</keyword>
<dbReference type="GO" id="GO:0016787">
    <property type="term" value="F:hydrolase activity"/>
    <property type="evidence" value="ECO:0007669"/>
    <property type="project" value="UniProtKB-KW"/>
</dbReference>
<dbReference type="Pfam" id="PF00271">
    <property type="entry name" value="Helicase_C"/>
    <property type="match status" value="1"/>
</dbReference>
<dbReference type="EC" id="3.6.4.-" evidence="5"/>
<dbReference type="InterPro" id="IPR000330">
    <property type="entry name" value="SNF2_N"/>
</dbReference>
<keyword evidence="1 5" id="KW-0378">Hydrolase</keyword>
<keyword evidence="5" id="KW-0347">Helicase</keyword>
<sequence>MKPEITLRLTGVGKAWFLWGEDETGAPVSRSSWLRHAFAWHTSSFYGTFLQEECYKGRDGFILTAVQALEYTAKRPANSFAPLRYGMEAWMPESAAQEAWSDYKEGLFLPDMEHWANEPIWKPAHALVNGSMLVQLFSDAVNETLHMEALPSEGWEKAKRLYNHREFSLKQLLAAANEEDWLRKIGYIEDDTPFTISLRLLEPHEDGEMWHLETVLVPKRGAKRSYVYENAASLPKRWQGHEDRIQNAYEGWGKLVPWLLEDGVWRHELFEEEAWRFLTEASNELLAAGVDILLPSWWQALAQNGFSLRAKVKSDTAHGGQSFFGINTLVNFDWRISTNGVELSEEEFRQLVEQNRRLININGQWIKLDPAFIEQVKKLMDKADRYGLQMKDLLQQELLRADAELVQELDENDPFSEIEIELDDYYEGLLHRLIEIGEVPPLSVSEQLHAELRPYQQKGVEWLLYLRSLGFGALLADDMGLGKSIQTIAYFLYAKEHGLSQGPALIVAPTSVLGNWQRELERFAPSLRVSLHYGSNRPKGDQFLSSLQEADVVLTSYALANLDEQELASYTWSSVVLDEAQNIKNAQTKQSRAVRHLNAHHKIALTGTPMENRLSELWAIFDFLNHGYLGSLPQFQRRFVTPIEKDNDHSKIQQVQRLISPFLLRRTKQDPDVALNLPDKQEQKEYCPLTVEQASLYEQLVQDTLSHIQTLSGIERRGFILLMLNKLKQICNHPALYLKEAEPHDVIERSEKMQKLLELVDNIQDRNESCLIFTQYIRMGDMLKQLIEEATGERVLFLNGSVRKTERDNMIEQFQNGHYKFFILSLKAGGIGLNLTAANHVIHYDRWWNPAVENQATDRAYRIGQKRFVHVHKMITTGTLEEKIDEMLDRKQSLNDAIITSDNWITELTTDELKELLGV</sequence>
<dbReference type="InterPro" id="IPR014001">
    <property type="entry name" value="Helicase_ATP-bd"/>
</dbReference>
<dbReference type="CDD" id="cd18012">
    <property type="entry name" value="DEXQc_arch_SWI2_SNF2"/>
    <property type="match status" value="1"/>
</dbReference>
<evidence type="ECO:0000259" key="4">
    <source>
        <dbReference type="PROSITE" id="PS51194"/>
    </source>
</evidence>
<dbReference type="InterPro" id="IPR038718">
    <property type="entry name" value="SNF2-like_sf"/>
</dbReference>
<feature type="domain" description="Helicase ATP-binding" evidence="3">
    <location>
        <begin position="464"/>
        <end position="627"/>
    </location>
</feature>
<dbReference type="InterPro" id="IPR027417">
    <property type="entry name" value="P-loop_NTPase"/>
</dbReference>
<gene>
    <name evidence="5" type="ORF">ACFFMS_08155</name>
</gene>
<dbReference type="Pfam" id="PF12419">
    <property type="entry name" value="DUF3670"/>
    <property type="match status" value="1"/>
</dbReference>
<keyword evidence="5" id="KW-0547">Nucleotide-binding</keyword>
<dbReference type="Gene3D" id="3.40.50.10810">
    <property type="entry name" value="Tandem AAA-ATPase domain"/>
    <property type="match status" value="1"/>
</dbReference>
<evidence type="ECO:0000259" key="3">
    <source>
        <dbReference type="PROSITE" id="PS51192"/>
    </source>
</evidence>
<dbReference type="EMBL" id="JBHMAF010000034">
    <property type="protein sequence ID" value="MFB9758490.1"/>
    <property type="molecule type" value="Genomic_DNA"/>
</dbReference>
<reference evidence="5 6" key="1">
    <citation type="submission" date="2024-09" db="EMBL/GenBank/DDBJ databases">
        <authorList>
            <person name="Sun Q."/>
            <person name="Mori K."/>
        </authorList>
    </citation>
    <scope>NUCLEOTIDE SEQUENCE [LARGE SCALE GENOMIC DNA]</scope>
    <source>
        <strain evidence="5 6">JCM 11201</strain>
    </source>
</reference>
<dbReference type="Pfam" id="PF00176">
    <property type="entry name" value="SNF2-rel_dom"/>
    <property type="match status" value="1"/>
</dbReference>
<dbReference type="InterPro" id="IPR049730">
    <property type="entry name" value="SNF2/RAD54-like_C"/>
</dbReference>
<keyword evidence="6" id="KW-1185">Reference proteome</keyword>
<dbReference type="SMART" id="SM00490">
    <property type="entry name" value="HELICc"/>
    <property type="match status" value="1"/>
</dbReference>
<protein>
    <submittedName>
        <fullName evidence="5">DEAD/DEAH box helicase</fullName>
        <ecNumber evidence="5">3.6.4.-</ecNumber>
    </submittedName>
</protein>
<dbReference type="InterPro" id="IPR001650">
    <property type="entry name" value="Helicase_C-like"/>
</dbReference>
<dbReference type="PANTHER" id="PTHR10799">
    <property type="entry name" value="SNF2/RAD54 HELICASE FAMILY"/>
    <property type="match status" value="1"/>
</dbReference>
<proteinExistence type="predicted"/>
<dbReference type="Gene3D" id="3.40.50.300">
    <property type="entry name" value="P-loop containing nucleotide triphosphate hydrolases"/>
    <property type="match status" value="1"/>
</dbReference>
<dbReference type="PROSITE" id="PS51192">
    <property type="entry name" value="HELICASE_ATP_BIND_1"/>
    <property type="match status" value="1"/>
</dbReference>
<evidence type="ECO:0000313" key="5">
    <source>
        <dbReference type="EMBL" id="MFB9758490.1"/>
    </source>
</evidence>
<dbReference type="Proteomes" id="UP001589609">
    <property type="component" value="Unassembled WGS sequence"/>
</dbReference>
<dbReference type="GO" id="GO:0004386">
    <property type="term" value="F:helicase activity"/>
    <property type="evidence" value="ECO:0007669"/>
    <property type="project" value="UniProtKB-KW"/>
</dbReference>
<evidence type="ECO:0000256" key="2">
    <source>
        <dbReference type="SAM" id="Coils"/>
    </source>
</evidence>
<keyword evidence="5" id="KW-0067">ATP-binding</keyword>
<dbReference type="SUPFAM" id="SSF52540">
    <property type="entry name" value="P-loop containing nucleoside triphosphate hydrolases"/>
    <property type="match status" value="2"/>
</dbReference>
<accession>A0ABV5WD18</accession>
<name>A0ABV5WD18_9BACI</name>
<dbReference type="PROSITE" id="PS51194">
    <property type="entry name" value="HELICASE_CTER"/>
    <property type="match status" value="1"/>
</dbReference>
<organism evidence="5 6">
    <name type="scientific">Ectobacillus funiculus</name>
    <dbReference type="NCBI Taxonomy" id="137993"/>
    <lineage>
        <taxon>Bacteria</taxon>
        <taxon>Bacillati</taxon>
        <taxon>Bacillota</taxon>
        <taxon>Bacilli</taxon>
        <taxon>Bacillales</taxon>
        <taxon>Bacillaceae</taxon>
        <taxon>Ectobacillus</taxon>
    </lineage>
</organism>
<evidence type="ECO:0000256" key="1">
    <source>
        <dbReference type="ARBA" id="ARBA00022801"/>
    </source>
</evidence>